<comment type="caution">
    <text evidence="9">The sequence shown here is derived from an EMBL/GenBank/DDBJ whole genome shotgun (WGS) entry which is preliminary data.</text>
</comment>
<dbReference type="InterPro" id="IPR050763">
    <property type="entry name" value="ABC_transporter_ATP-binding"/>
</dbReference>
<evidence type="ECO:0000259" key="8">
    <source>
        <dbReference type="PROSITE" id="PS50893"/>
    </source>
</evidence>
<evidence type="ECO:0000256" key="2">
    <source>
        <dbReference type="ARBA" id="ARBA00005417"/>
    </source>
</evidence>
<keyword evidence="3" id="KW-0813">Transport</keyword>
<dbReference type="Gene3D" id="3.40.50.300">
    <property type="entry name" value="P-loop containing nucleotide triphosphate hydrolases"/>
    <property type="match status" value="1"/>
</dbReference>
<dbReference type="SUPFAM" id="SSF52540">
    <property type="entry name" value="P-loop containing nucleoside triphosphate hydrolases"/>
    <property type="match status" value="1"/>
</dbReference>
<keyword evidence="5 9" id="KW-0067">ATP-binding</keyword>
<dbReference type="RefSeq" id="WP_359772087.1">
    <property type="nucleotide sequence ID" value="NZ_JBEYRR010000001.1"/>
</dbReference>
<name>A0ABV3LY16_9ACTN</name>
<gene>
    <name evidence="9" type="ORF">AB0887_20700</name>
</gene>
<evidence type="ECO:0000313" key="9">
    <source>
        <dbReference type="EMBL" id="MEW2364346.1"/>
    </source>
</evidence>
<dbReference type="EMBL" id="JBEYRS010000008">
    <property type="protein sequence ID" value="MEW2364346.1"/>
    <property type="molecule type" value="Genomic_DNA"/>
</dbReference>
<dbReference type="SMART" id="SM00382">
    <property type="entry name" value="AAA"/>
    <property type="match status" value="1"/>
</dbReference>
<evidence type="ECO:0000313" key="10">
    <source>
        <dbReference type="Proteomes" id="UP001553843"/>
    </source>
</evidence>
<dbReference type="Pfam" id="PF13732">
    <property type="entry name" value="DrrA1-3_C"/>
    <property type="match status" value="1"/>
</dbReference>
<dbReference type="Pfam" id="PF00005">
    <property type="entry name" value="ABC_tran"/>
    <property type="match status" value="1"/>
</dbReference>
<dbReference type="InterPro" id="IPR003439">
    <property type="entry name" value="ABC_transporter-like_ATP-bd"/>
</dbReference>
<reference evidence="9 10" key="1">
    <citation type="submission" date="2024-06" db="EMBL/GenBank/DDBJ databases">
        <title>The Natural Products Discovery Center: Release of the First 8490 Sequenced Strains for Exploring Actinobacteria Biosynthetic Diversity.</title>
        <authorList>
            <person name="Kalkreuter E."/>
            <person name="Kautsar S.A."/>
            <person name="Yang D."/>
            <person name="Bader C.D."/>
            <person name="Teijaro C.N."/>
            <person name="Fluegel L."/>
            <person name="Davis C.M."/>
            <person name="Simpson J.R."/>
            <person name="Lauterbach L."/>
            <person name="Steele A.D."/>
            <person name="Gui C."/>
            <person name="Meng S."/>
            <person name="Li G."/>
            <person name="Viehrig K."/>
            <person name="Ye F."/>
            <person name="Su P."/>
            <person name="Kiefer A.F."/>
            <person name="Nichols A."/>
            <person name="Cepeda A.J."/>
            <person name="Yan W."/>
            <person name="Fan B."/>
            <person name="Jiang Y."/>
            <person name="Adhikari A."/>
            <person name="Zheng C.-J."/>
            <person name="Schuster L."/>
            <person name="Cowan T.M."/>
            <person name="Smanski M.J."/>
            <person name="Chevrette M.G."/>
            <person name="De Carvalho L.P.S."/>
            <person name="Shen B."/>
        </authorList>
    </citation>
    <scope>NUCLEOTIDE SEQUENCE [LARGE SCALE GENOMIC DNA]</scope>
    <source>
        <strain evidence="9 10">NPDC047833</strain>
    </source>
</reference>
<dbReference type="PROSITE" id="PS00211">
    <property type="entry name" value="ABC_TRANSPORTER_1"/>
    <property type="match status" value="1"/>
</dbReference>
<protein>
    <submittedName>
        <fullName evidence="9">ATP-binding cassette domain-containing protein</fullName>
    </submittedName>
</protein>
<keyword evidence="6" id="KW-0046">Antibiotic resistance</keyword>
<evidence type="ECO:0000256" key="3">
    <source>
        <dbReference type="ARBA" id="ARBA00022448"/>
    </source>
</evidence>
<evidence type="ECO:0000256" key="4">
    <source>
        <dbReference type="ARBA" id="ARBA00022741"/>
    </source>
</evidence>
<dbReference type="InterPro" id="IPR017871">
    <property type="entry name" value="ABC_transporter-like_CS"/>
</dbReference>
<evidence type="ECO:0000256" key="1">
    <source>
        <dbReference type="ARBA" id="ARBA00004202"/>
    </source>
</evidence>
<dbReference type="GO" id="GO:0005524">
    <property type="term" value="F:ATP binding"/>
    <property type="evidence" value="ECO:0007669"/>
    <property type="project" value="UniProtKB-KW"/>
</dbReference>
<dbReference type="InterPro" id="IPR003593">
    <property type="entry name" value="AAA+_ATPase"/>
</dbReference>
<comment type="similarity">
    <text evidence="2">Belongs to the ABC transporter superfamily.</text>
</comment>
<dbReference type="InterPro" id="IPR027417">
    <property type="entry name" value="P-loop_NTPase"/>
</dbReference>
<feature type="region of interest" description="Disordered" evidence="7">
    <location>
        <begin position="313"/>
        <end position="333"/>
    </location>
</feature>
<dbReference type="Proteomes" id="UP001553843">
    <property type="component" value="Unassembled WGS sequence"/>
</dbReference>
<accession>A0ABV3LY16</accession>
<comment type="subcellular location">
    <subcellularLocation>
        <location evidence="1">Cell membrane</location>
        <topology evidence="1">Peripheral membrane protein</topology>
    </subcellularLocation>
</comment>
<dbReference type="PROSITE" id="PS50893">
    <property type="entry name" value="ABC_TRANSPORTER_2"/>
    <property type="match status" value="1"/>
</dbReference>
<dbReference type="PANTHER" id="PTHR42711:SF5">
    <property type="entry name" value="ABC TRANSPORTER ATP-BINDING PROTEIN NATA"/>
    <property type="match status" value="1"/>
</dbReference>
<feature type="domain" description="ABC transporter" evidence="8">
    <location>
        <begin position="4"/>
        <end position="238"/>
    </location>
</feature>
<dbReference type="InterPro" id="IPR025302">
    <property type="entry name" value="DrrA1/2-like_C"/>
</dbReference>
<keyword evidence="10" id="KW-1185">Reference proteome</keyword>
<evidence type="ECO:0000256" key="7">
    <source>
        <dbReference type="SAM" id="MobiDB-lite"/>
    </source>
</evidence>
<proteinExistence type="inferred from homology"/>
<sequence>MTAIEAEQLTRSFRRRGKAVEAVRGIDLQVAEGEVFGFLGPNGAGKTTTVRMLATLLQPDSGRVRVAGCELPGQTRQARRLIGYVGQAGGADDGMPVLDNLILQARLNGLGRAEARREAERALTAVGLLDVADRLPRTLSGGQRRRVALALGLVHRPRVLFLDEPTLGLDPAARAALWEEIRALRVSGTTVFLTTHYLEEADALCDRVGIIDQGRIVASGTPADLKRGISGDSVTVSVGERGGERVKEALERLPCVREVRETPGAVRVYVDNGAEAVPVLVRALDEQGVRAASIAVESAGLDDVFLKHTGSSLRMSRAAGEERPETGASSYAA</sequence>
<dbReference type="PANTHER" id="PTHR42711">
    <property type="entry name" value="ABC TRANSPORTER ATP-BINDING PROTEIN"/>
    <property type="match status" value="1"/>
</dbReference>
<evidence type="ECO:0000256" key="5">
    <source>
        <dbReference type="ARBA" id="ARBA00022840"/>
    </source>
</evidence>
<keyword evidence="4" id="KW-0547">Nucleotide-binding</keyword>
<organism evidence="9 10">
    <name type="scientific">Streptomyces huasconensis</name>
    <dbReference type="NCBI Taxonomy" id="1854574"/>
    <lineage>
        <taxon>Bacteria</taxon>
        <taxon>Bacillati</taxon>
        <taxon>Actinomycetota</taxon>
        <taxon>Actinomycetes</taxon>
        <taxon>Kitasatosporales</taxon>
        <taxon>Streptomycetaceae</taxon>
        <taxon>Streptomyces</taxon>
    </lineage>
</organism>
<evidence type="ECO:0000256" key="6">
    <source>
        <dbReference type="ARBA" id="ARBA00023251"/>
    </source>
</evidence>